<dbReference type="InterPro" id="IPR006631">
    <property type="entry name" value="DM4_12"/>
</dbReference>
<dbReference type="PANTHER" id="PTHR43176:SF3">
    <property type="entry name" value="3-HYDROXYISOBUTYRYL-COA HYDROLASE, MITOCHONDRIAL"/>
    <property type="match status" value="1"/>
</dbReference>
<comment type="function">
    <text evidence="6">Hydrolyzes 3-hydroxyisobutyryl-CoA (HIBYL-CoA), a saline catabolite. Has high activity toward isobutyryl-CoA. Could be an isobutyryl-CoA dehydrogenase that functions in valine catabolism. Also hydrolyzes 3-hydroxypropanoyl-CoA.</text>
</comment>
<evidence type="ECO:0000313" key="11">
    <source>
        <dbReference type="EnsemblMetazoa" id="SMAR004334-PA"/>
    </source>
</evidence>
<organism evidence="11 12">
    <name type="scientific">Strigamia maritima</name>
    <name type="common">European centipede</name>
    <name type="synonym">Geophilus maritimus</name>
    <dbReference type="NCBI Taxonomy" id="126957"/>
    <lineage>
        <taxon>Eukaryota</taxon>
        <taxon>Metazoa</taxon>
        <taxon>Ecdysozoa</taxon>
        <taxon>Arthropoda</taxon>
        <taxon>Myriapoda</taxon>
        <taxon>Chilopoda</taxon>
        <taxon>Pleurostigmophora</taxon>
        <taxon>Geophilomorpha</taxon>
        <taxon>Linotaeniidae</taxon>
        <taxon>Strigamia</taxon>
    </lineage>
</organism>
<sequence>MKLPWKVITLTLITLALATPTSTFTRNARGLRLQTPETKKDSFLSRYLPFPVIQGTTPNSLNTSVSFTVPLFSLSTDARSFDLTALGIPKGSSNLLVVLAVSTVVIGLAVIFLPPLLGVLSMIIEQHNQVQSGRSMDGISSFMTNGLSDMLYTLADNPFSGFGIGLDPDECVKRSICEAHNHPSRYGWLAFPFQLFFPPYSGNQRDDDPSYLSKYQLAARYGKSDNANCGLQYRGCMFNPLNMPNTSNQDVIFEIKGKAGIVTLNRPKAFNAITQSMTKNIYLQIKEWESQISFIIIKSSGGVFCAGGDLRVVYYGIKEANKIGLVEFALHQCLLMHLIGTLKIPCIILSDGLTMGLGACISGLSKYFVATEDTCFVMPETGIGRYIVLTGYELSGFDALKGGLATHYCTSKQISSLEEDLLAVENWQQIPEILELYTKNSLENDDQVFSLNMKQIEKHFSKNSMEEIIQSLNDENSEWSNQQLTTMSKRSPTAMKLTLILLRKAEKMSITDCLITEFQIMIKYTFVETDLHEGIRAFFIDRENEPKWDPPTLEQVTDQRIESFFDHLKINTKLQLNNDL</sequence>
<dbReference type="PANTHER" id="PTHR43176">
    <property type="entry name" value="3-HYDROXYISOBUTYRYL-COA HYDROLASE-RELATED"/>
    <property type="match status" value="1"/>
</dbReference>
<feature type="transmembrane region" description="Helical" evidence="8">
    <location>
        <begin position="95"/>
        <end position="124"/>
    </location>
</feature>
<dbReference type="Gene3D" id="3.90.226.10">
    <property type="entry name" value="2-enoyl-CoA Hydratase, Chain A, domain 1"/>
    <property type="match status" value="1"/>
</dbReference>
<evidence type="ECO:0000256" key="9">
    <source>
        <dbReference type="SAM" id="SignalP"/>
    </source>
</evidence>
<evidence type="ECO:0000256" key="3">
    <source>
        <dbReference type="ARBA" id="ARBA00011915"/>
    </source>
</evidence>
<comment type="catalytic activity">
    <reaction evidence="1">
        <text>3-hydroxy-2-methylpropanoyl-CoA + H2O = 3-hydroxy-2-methylpropanoate + CoA + H(+)</text>
        <dbReference type="Rhea" id="RHEA:20888"/>
        <dbReference type="ChEBI" id="CHEBI:11805"/>
        <dbReference type="ChEBI" id="CHEBI:15377"/>
        <dbReference type="ChEBI" id="CHEBI:15378"/>
        <dbReference type="ChEBI" id="CHEBI:57287"/>
        <dbReference type="ChEBI" id="CHEBI:57340"/>
        <dbReference type="EC" id="3.1.2.4"/>
    </reaction>
</comment>
<dbReference type="CDD" id="cd06558">
    <property type="entry name" value="crotonase-like"/>
    <property type="match status" value="1"/>
</dbReference>
<protein>
    <recommendedName>
        <fullName evidence="4">3-hydroxyisobutyryl-CoA hydrolase, mitochondrial</fullName>
        <ecNumber evidence="3">3.1.2.4</ecNumber>
    </recommendedName>
    <alternativeName>
        <fullName evidence="7">3-hydroxyisobutyryl-coenzyme A hydrolase</fullName>
    </alternativeName>
</protein>
<dbReference type="UniPathway" id="UPA00362"/>
<reference evidence="12" key="1">
    <citation type="submission" date="2011-05" db="EMBL/GenBank/DDBJ databases">
        <authorList>
            <person name="Richards S.R."/>
            <person name="Qu J."/>
            <person name="Jiang H."/>
            <person name="Jhangiani S.N."/>
            <person name="Agravi P."/>
            <person name="Goodspeed R."/>
            <person name="Gross S."/>
            <person name="Mandapat C."/>
            <person name="Jackson L."/>
            <person name="Mathew T."/>
            <person name="Pu L."/>
            <person name="Thornton R."/>
            <person name="Saada N."/>
            <person name="Wilczek-Boney K.B."/>
            <person name="Lee S."/>
            <person name="Kovar C."/>
            <person name="Wu Y."/>
            <person name="Scherer S.E."/>
            <person name="Worley K.C."/>
            <person name="Muzny D.M."/>
            <person name="Gibbs R."/>
        </authorList>
    </citation>
    <scope>NUCLEOTIDE SEQUENCE</scope>
    <source>
        <strain evidence="12">Brora</strain>
    </source>
</reference>
<dbReference type="Pfam" id="PF16113">
    <property type="entry name" value="ECH_2"/>
    <property type="match status" value="1"/>
</dbReference>
<keyword evidence="9" id="KW-0732">Signal</keyword>
<keyword evidence="12" id="KW-1185">Reference proteome</keyword>
<dbReference type="InterPro" id="IPR045004">
    <property type="entry name" value="ECH_dom"/>
</dbReference>
<keyword evidence="8" id="KW-1133">Transmembrane helix</keyword>
<feature type="domain" description="Enoyl-CoA hydratase/isomerase" evidence="10">
    <location>
        <begin position="383"/>
        <end position="565"/>
    </location>
</feature>
<dbReference type="EMBL" id="JH431476">
    <property type="status" value="NOT_ANNOTATED_CDS"/>
    <property type="molecule type" value="Genomic_DNA"/>
</dbReference>
<accession>T1IT89</accession>
<evidence type="ECO:0000256" key="5">
    <source>
        <dbReference type="ARBA" id="ARBA00022801"/>
    </source>
</evidence>
<dbReference type="GO" id="GO:0003860">
    <property type="term" value="F:3-hydroxyisobutyryl-CoA hydrolase activity"/>
    <property type="evidence" value="ECO:0007669"/>
    <property type="project" value="UniProtKB-EC"/>
</dbReference>
<keyword evidence="8" id="KW-0472">Membrane</keyword>
<dbReference type="InterPro" id="IPR032259">
    <property type="entry name" value="HIBYL-CoA-H"/>
</dbReference>
<dbReference type="eggNOG" id="KOG1684">
    <property type="taxonomic scope" value="Eukaryota"/>
</dbReference>
<evidence type="ECO:0000256" key="6">
    <source>
        <dbReference type="ARBA" id="ARBA00024871"/>
    </source>
</evidence>
<comment type="similarity">
    <text evidence="2">Belongs to the enoyl-CoA hydratase/isomerase family.</text>
</comment>
<dbReference type="HOGENOM" id="CLU_470376_0_0_1"/>
<evidence type="ECO:0000313" key="12">
    <source>
        <dbReference type="Proteomes" id="UP000014500"/>
    </source>
</evidence>
<dbReference type="GO" id="GO:0005739">
    <property type="term" value="C:mitochondrion"/>
    <property type="evidence" value="ECO:0007669"/>
    <property type="project" value="TreeGrafter"/>
</dbReference>
<dbReference type="AlphaFoldDB" id="T1IT89"/>
<keyword evidence="5" id="KW-0378">Hydrolase</keyword>
<feature type="chain" id="PRO_5004589916" description="3-hydroxyisobutyryl-CoA hydrolase, mitochondrial" evidence="9">
    <location>
        <begin position="19"/>
        <end position="580"/>
    </location>
</feature>
<dbReference type="STRING" id="126957.T1IT89"/>
<evidence type="ECO:0000256" key="1">
    <source>
        <dbReference type="ARBA" id="ARBA00001709"/>
    </source>
</evidence>
<name>T1IT89_STRMM</name>
<dbReference type="SUPFAM" id="SSF52096">
    <property type="entry name" value="ClpP/crotonase"/>
    <property type="match status" value="1"/>
</dbReference>
<reference evidence="11" key="2">
    <citation type="submission" date="2015-02" db="UniProtKB">
        <authorList>
            <consortium name="EnsemblMetazoa"/>
        </authorList>
    </citation>
    <scope>IDENTIFICATION</scope>
</reference>
<dbReference type="Proteomes" id="UP000014500">
    <property type="component" value="Unassembled WGS sequence"/>
</dbReference>
<dbReference type="PhylomeDB" id="T1IT89"/>
<evidence type="ECO:0000256" key="8">
    <source>
        <dbReference type="SAM" id="Phobius"/>
    </source>
</evidence>
<keyword evidence="8" id="KW-0812">Transmembrane</keyword>
<dbReference type="Pfam" id="PF07841">
    <property type="entry name" value="DM4_12"/>
    <property type="match status" value="1"/>
</dbReference>
<evidence type="ECO:0000259" key="10">
    <source>
        <dbReference type="Pfam" id="PF16113"/>
    </source>
</evidence>
<dbReference type="EC" id="3.1.2.4" evidence="3"/>
<dbReference type="EnsemblMetazoa" id="SMAR004334-RA">
    <property type="protein sequence ID" value="SMAR004334-PA"/>
    <property type="gene ID" value="SMAR004334"/>
</dbReference>
<evidence type="ECO:0000256" key="7">
    <source>
        <dbReference type="ARBA" id="ARBA00031181"/>
    </source>
</evidence>
<dbReference type="GO" id="GO:0006574">
    <property type="term" value="P:L-valine catabolic process"/>
    <property type="evidence" value="ECO:0007669"/>
    <property type="project" value="UniProtKB-UniPathway"/>
</dbReference>
<evidence type="ECO:0000256" key="2">
    <source>
        <dbReference type="ARBA" id="ARBA00005254"/>
    </source>
</evidence>
<feature type="signal peptide" evidence="9">
    <location>
        <begin position="1"/>
        <end position="18"/>
    </location>
</feature>
<evidence type="ECO:0000256" key="4">
    <source>
        <dbReference type="ARBA" id="ARBA00016714"/>
    </source>
</evidence>
<proteinExistence type="inferred from homology"/>
<dbReference type="InterPro" id="IPR029045">
    <property type="entry name" value="ClpP/crotonase-like_dom_sf"/>
</dbReference>